<gene>
    <name evidence="1" type="ORF">ACK4CP_06440</name>
</gene>
<reference evidence="1 2" key="1">
    <citation type="submission" date="2024-12" db="EMBL/GenBank/DDBJ databases">
        <title>The coexistence of Mycolicibacterium septicum and Mycolicibacterium nivoides in clinical samples.</title>
        <authorList>
            <person name="Wang C."/>
            <person name="Feng Y."/>
            <person name="Zong Z."/>
        </authorList>
    </citation>
    <scope>NUCLEOTIDE SEQUENCE [LARGE SCALE GENOMIC DNA]</scope>
    <source>
        <strain evidence="1 2">120310</strain>
    </source>
</reference>
<evidence type="ECO:0000313" key="2">
    <source>
        <dbReference type="Proteomes" id="UP001635817"/>
    </source>
</evidence>
<name>A0ABW9LPV0_9MYCO</name>
<comment type="caution">
    <text evidence="1">The sequence shown here is derived from an EMBL/GenBank/DDBJ whole genome shotgun (WGS) entry which is preliminary data.</text>
</comment>
<accession>A0ABW9LPV0</accession>
<dbReference type="EMBL" id="JBKBDE010000001">
    <property type="protein sequence ID" value="MFN6550019.1"/>
    <property type="molecule type" value="Genomic_DNA"/>
</dbReference>
<protein>
    <submittedName>
        <fullName evidence="1">Uncharacterized protein</fullName>
    </submittedName>
</protein>
<keyword evidence="2" id="KW-1185">Reference proteome</keyword>
<organism evidence="1 2">
    <name type="scientific">Mycolicibacterium septicum</name>
    <dbReference type="NCBI Taxonomy" id="98668"/>
    <lineage>
        <taxon>Bacteria</taxon>
        <taxon>Bacillati</taxon>
        <taxon>Actinomycetota</taxon>
        <taxon>Actinomycetes</taxon>
        <taxon>Mycobacteriales</taxon>
        <taxon>Mycobacteriaceae</taxon>
        <taxon>Mycolicibacterium</taxon>
    </lineage>
</organism>
<sequence length="85" mass="9363">MHASDSLTTDQGHKYLYTCAPADSDHAEEFTIVPSASVPADFAYSGYFRLVSTRTNLQATYGMDLTPGGRARVHQEPLGSRICFY</sequence>
<evidence type="ECO:0000313" key="1">
    <source>
        <dbReference type="EMBL" id="MFN6550019.1"/>
    </source>
</evidence>
<dbReference type="Proteomes" id="UP001635817">
    <property type="component" value="Unassembled WGS sequence"/>
</dbReference>
<dbReference type="RefSeq" id="WP_409548857.1">
    <property type="nucleotide sequence ID" value="NZ_JBKBDE010000001.1"/>
</dbReference>
<proteinExistence type="predicted"/>